<reference evidence="2" key="1">
    <citation type="submission" date="2015-08" db="EMBL/GenBank/DDBJ databases">
        <authorList>
            <person name="Babu N.S."/>
            <person name="Beckwith C.J."/>
            <person name="Beseler K.G."/>
            <person name="Brison A."/>
            <person name="Carone J.V."/>
            <person name="Caskin T.P."/>
            <person name="Diamond M."/>
            <person name="Durham M.E."/>
            <person name="Foxe J.M."/>
            <person name="Go M."/>
            <person name="Henderson B.A."/>
            <person name="Jones I.B."/>
            <person name="McGettigan J.A."/>
            <person name="Micheletti S.J."/>
            <person name="Nasrallah M.E."/>
            <person name="Ortiz D."/>
            <person name="Piller C.R."/>
            <person name="Privatt S.R."/>
            <person name="Schneider S.L."/>
            <person name="Sharp S."/>
            <person name="Smith T.C."/>
            <person name="Stanton J.D."/>
            <person name="Ullery H.E."/>
            <person name="Wilson R.J."/>
            <person name="Serrano M.G."/>
            <person name="Buck G."/>
            <person name="Lee V."/>
            <person name="Wang Y."/>
            <person name="Carvalho R."/>
            <person name="Voegtly L."/>
            <person name="Shi R."/>
            <person name="Duckworth R."/>
            <person name="Johnson A."/>
            <person name="Loviza R."/>
            <person name="Walstead R."/>
            <person name="Shah Z."/>
            <person name="Kiflezghi M."/>
            <person name="Wade K."/>
            <person name="Ball S.L."/>
            <person name="Bradley K.W."/>
            <person name="Asai D.J."/>
            <person name="Bowman C.A."/>
            <person name="Russell D.A."/>
            <person name="Pope W.H."/>
            <person name="Jacobs-Sera D."/>
            <person name="Hendrix R.W."/>
            <person name="Hatfull G.F."/>
        </authorList>
    </citation>
    <scope>NUCLEOTIDE SEQUENCE</scope>
</reference>
<proteinExistence type="predicted"/>
<evidence type="ECO:0000313" key="2">
    <source>
        <dbReference type="EMBL" id="CUR55390.1"/>
    </source>
</evidence>
<dbReference type="Pfam" id="PF13560">
    <property type="entry name" value="HTH_31"/>
    <property type="match status" value="1"/>
</dbReference>
<gene>
    <name evidence="2" type="ORF">NOCA2270025</name>
</gene>
<feature type="domain" description="HTH cro/C1-type" evidence="1">
    <location>
        <begin position="18"/>
        <end position="72"/>
    </location>
</feature>
<dbReference type="SMART" id="SM00530">
    <property type="entry name" value="HTH_XRE"/>
    <property type="match status" value="1"/>
</dbReference>
<dbReference type="CDD" id="cd00093">
    <property type="entry name" value="HTH_XRE"/>
    <property type="match status" value="1"/>
</dbReference>
<sequence>MPDDRPRPGTVAVHGFALRMIREARGRRVGELSAALEVDRSYIAHLENGSKTIVGAEFYARLLAELQIHDYRALLATAPRRHA</sequence>
<dbReference type="InterPro" id="IPR010982">
    <property type="entry name" value="Lambda_DNA-bd_dom_sf"/>
</dbReference>
<accession>A0A2P2C039</accession>
<dbReference type="AlphaFoldDB" id="A0A2P2C039"/>
<name>A0A2P2C039_9ZZZZ</name>
<dbReference type="SUPFAM" id="SSF47413">
    <property type="entry name" value="lambda repressor-like DNA-binding domains"/>
    <property type="match status" value="1"/>
</dbReference>
<dbReference type="GO" id="GO:0003677">
    <property type="term" value="F:DNA binding"/>
    <property type="evidence" value="ECO:0007669"/>
    <property type="project" value="InterPro"/>
</dbReference>
<protein>
    <recommendedName>
        <fullName evidence="1">HTH cro/C1-type domain-containing protein</fullName>
    </recommendedName>
</protein>
<evidence type="ECO:0000259" key="1">
    <source>
        <dbReference type="PROSITE" id="PS50943"/>
    </source>
</evidence>
<dbReference type="EMBL" id="CZKA01000020">
    <property type="protein sequence ID" value="CUR55390.1"/>
    <property type="molecule type" value="Genomic_DNA"/>
</dbReference>
<dbReference type="Gene3D" id="1.10.260.40">
    <property type="entry name" value="lambda repressor-like DNA-binding domains"/>
    <property type="match status" value="1"/>
</dbReference>
<dbReference type="PROSITE" id="PS50943">
    <property type="entry name" value="HTH_CROC1"/>
    <property type="match status" value="1"/>
</dbReference>
<dbReference type="InterPro" id="IPR001387">
    <property type="entry name" value="Cro/C1-type_HTH"/>
</dbReference>
<organism evidence="2">
    <name type="scientific">metagenome</name>
    <dbReference type="NCBI Taxonomy" id="256318"/>
    <lineage>
        <taxon>unclassified sequences</taxon>
        <taxon>metagenomes</taxon>
    </lineage>
</organism>